<dbReference type="InterPro" id="IPR013324">
    <property type="entry name" value="RNA_pol_sigma_r3/r4-like"/>
</dbReference>
<dbReference type="NCBIfam" id="TIGR02937">
    <property type="entry name" value="sigma70-ECF"/>
    <property type="match status" value="1"/>
</dbReference>
<dbReference type="GO" id="GO:0003677">
    <property type="term" value="F:DNA binding"/>
    <property type="evidence" value="ECO:0007669"/>
    <property type="project" value="InterPro"/>
</dbReference>
<name>A0A1G7YUJ7_CHIFI</name>
<dbReference type="InterPro" id="IPR013249">
    <property type="entry name" value="RNA_pol_sigma70_r4_t2"/>
</dbReference>
<reference evidence="9" key="1">
    <citation type="submission" date="2016-10" db="EMBL/GenBank/DDBJ databases">
        <authorList>
            <person name="Varghese N."/>
            <person name="Submissions S."/>
        </authorList>
    </citation>
    <scope>NUCLEOTIDE SEQUENCE [LARGE SCALE GENOMIC DNA]</scope>
    <source>
        <strain evidence="9">DSM 527</strain>
    </source>
</reference>
<dbReference type="InterPro" id="IPR036388">
    <property type="entry name" value="WH-like_DNA-bd_sf"/>
</dbReference>
<dbReference type="Pfam" id="PF08281">
    <property type="entry name" value="Sigma70_r4_2"/>
    <property type="match status" value="1"/>
</dbReference>
<dbReference type="InterPro" id="IPR013325">
    <property type="entry name" value="RNA_pol_sigma_r2"/>
</dbReference>
<dbReference type="RefSeq" id="WP_089836138.1">
    <property type="nucleotide sequence ID" value="NZ_FNBN01000008.1"/>
</dbReference>
<dbReference type="EMBL" id="FNBN01000008">
    <property type="protein sequence ID" value="SDH00188.1"/>
    <property type="molecule type" value="Genomic_DNA"/>
</dbReference>
<feature type="domain" description="RNA polymerase sigma factor 70 region 4 type 2" evidence="7">
    <location>
        <begin position="119"/>
        <end position="171"/>
    </location>
</feature>
<dbReference type="InterPro" id="IPR007627">
    <property type="entry name" value="RNA_pol_sigma70_r2"/>
</dbReference>
<keyword evidence="5" id="KW-0812">Transmembrane</keyword>
<sequence length="217" mass="25425">MIENLTDAELLSLSQTGDEKAFEVVMYRYNVQLYKYIYARIRSEHDAKDLLQEVFISCWKNRHTINNIAAYLKRAVHYSIIDWQIENRKVLARQTTLLEKDEPTTYPVEDQLISLEIREEVETEISKMNETMRKIFVSSRWESKSIPEIAQEYGLSEQTVKNNLSLALKRIRLRLAAFFLMLVYMLATLSVQFRNSTALCFLPDTCLHSGNIEFTIP</sequence>
<dbReference type="PANTHER" id="PTHR43133:SF46">
    <property type="entry name" value="RNA POLYMERASE SIGMA-70 FACTOR ECF SUBFAMILY"/>
    <property type="match status" value="1"/>
</dbReference>
<accession>A0A1G7YUJ7</accession>
<feature type="transmembrane region" description="Helical" evidence="5">
    <location>
        <begin position="175"/>
        <end position="193"/>
    </location>
</feature>
<evidence type="ECO:0000256" key="4">
    <source>
        <dbReference type="ARBA" id="ARBA00023163"/>
    </source>
</evidence>
<keyword evidence="2" id="KW-0805">Transcription regulation</keyword>
<dbReference type="Gene3D" id="1.10.10.10">
    <property type="entry name" value="Winged helix-like DNA-binding domain superfamily/Winged helix DNA-binding domain"/>
    <property type="match status" value="1"/>
</dbReference>
<keyword evidence="5" id="KW-0472">Membrane</keyword>
<proteinExistence type="inferred from homology"/>
<evidence type="ECO:0000256" key="5">
    <source>
        <dbReference type="SAM" id="Phobius"/>
    </source>
</evidence>
<evidence type="ECO:0000256" key="1">
    <source>
        <dbReference type="ARBA" id="ARBA00010641"/>
    </source>
</evidence>
<evidence type="ECO:0000256" key="3">
    <source>
        <dbReference type="ARBA" id="ARBA00023082"/>
    </source>
</evidence>
<organism evidence="8 9">
    <name type="scientific">Chitinophaga filiformis</name>
    <name type="common">Myxococcus filiformis</name>
    <name type="synonym">Flexibacter filiformis</name>
    <dbReference type="NCBI Taxonomy" id="104663"/>
    <lineage>
        <taxon>Bacteria</taxon>
        <taxon>Pseudomonadati</taxon>
        <taxon>Bacteroidota</taxon>
        <taxon>Chitinophagia</taxon>
        <taxon>Chitinophagales</taxon>
        <taxon>Chitinophagaceae</taxon>
        <taxon>Chitinophaga</taxon>
    </lineage>
</organism>
<keyword evidence="4" id="KW-0804">Transcription</keyword>
<dbReference type="GO" id="GO:0016987">
    <property type="term" value="F:sigma factor activity"/>
    <property type="evidence" value="ECO:0007669"/>
    <property type="project" value="UniProtKB-KW"/>
</dbReference>
<evidence type="ECO:0000259" key="6">
    <source>
        <dbReference type="Pfam" id="PF04542"/>
    </source>
</evidence>
<dbReference type="SUPFAM" id="SSF88659">
    <property type="entry name" value="Sigma3 and sigma4 domains of RNA polymerase sigma factors"/>
    <property type="match status" value="1"/>
</dbReference>
<evidence type="ECO:0000313" key="8">
    <source>
        <dbReference type="EMBL" id="SDH00188.1"/>
    </source>
</evidence>
<gene>
    <name evidence="8" type="ORF">SAMN04488121_10813</name>
</gene>
<dbReference type="Gene3D" id="1.10.1740.10">
    <property type="match status" value="1"/>
</dbReference>
<dbReference type="Pfam" id="PF04542">
    <property type="entry name" value="Sigma70_r2"/>
    <property type="match status" value="1"/>
</dbReference>
<evidence type="ECO:0000313" key="9">
    <source>
        <dbReference type="Proteomes" id="UP000199045"/>
    </source>
</evidence>
<comment type="similarity">
    <text evidence="1">Belongs to the sigma-70 factor family. ECF subfamily.</text>
</comment>
<keyword evidence="3" id="KW-0731">Sigma factor</keyword>
<dbReference type="SUPFAM" id="SSF88946">
    <property type="entry name" value="Sigma2 domain of RNA polymerase sigma factors"/>
    <property type="match status" value="1"/>
</dbReference>
<evidence type="ECO:0000256" key="2">
    <source>
        <dbReference type="ARBA" id="ARBA00023015"/>
    </source>
</evidence>
<dbReference type="GO" id="GO:0006352">
    <property type="term" value="P:DNA-templated transcription initiation"/>
    <property type="evidence" value="ECO:0007669"/>
    <property type="project" value="InterPro"/>
</dbReference>
<dbReference type="STRING" id="104663.SAMN04488121_10813"/>
<keyword evidence="5" id="KW-1133">Transmembrane helix</keyword>
<dbReference type="OrthoDB" id="659948at2"/>
<feature type="domain" description="RNA polymerase sigma-70 region 2" evidence="6">
    <location>
        <begin position="29"/>
        <end position="83"/>
    </location>
</feature>
<dbReference type="Proteomes" id="UP000199045">
    <property type="component" value="Unassembled WGS sequence"/>
</dbReference>
<protein>
    <submittedName>
        <fullName evidence="8">RNA polymerase sigma factor, sigma-70 family</fullName>
    </submittedName>
</protein>
<dbReference type="AlphaFoldDB" id="A0A1G7YUJ7"/>
<dbReference type="InterPro" id="IPR039425">
    <property type="entry name" value="RNA_pol_sigma-70-like"/>
</dbReference>
<dbReference type="InterPro" id="IPR014284">
    <property type="entry name" value="RNA_pol_sigma-70_dom"/>
</dbReference>
<evidence type="ECO:0000259" key="7">
    <source>
        <dbReference type="Pfam" id="PF08281"/>
    </source>
</evidence>
<dbReference type="PANTHER" id="PTHR43133">
    <property type="entry name" value="RNA POLYMERASE ECF-TYPE SIGMA FACTO"/>
    <property type="match status" value="1"/>
</dbReference>